<dbReference type="InterPro" id="IPR029044">
    <property type="entry name" value="Nucleotide-diphossugar_trans"/>
</dbReference>
<dbReference type="SUPFAM" id="SSF53448">
    <property type="entry name" value="Nucleotide-diphospho-sugar transferases"/>
    <property type="match status" value="1"/>
</dbReference>
<dbReference type="GO" id="GO:0016758">
    <property type="term" value="F:hexosyltransferase activity"/>
    <property type="evidence" value="ECO:0007669"/>
    <property type="project" value="UniProtKB-ARBA"/>
</dbReference>
<comment type="caution">
    <text evidence="2">The sequence shown here is derived from an EMBL/GenBank/DDBJ whole genome shotgun (WGS) entry which is preliminary data.</text>
</comment>
<dbReference type="AlphaFoldDB" id="A0A0D1JDL0"/>
<keyword evidence="3" id="KW-1185">Reference proteome</keyword>
<proteinExistence type="predicted"/>
<keyword evidence="2" id="KW-0808">Transferase</keyword>
<dbReference type="PANTHER" id="PTHR22916">
    <property type="entry name" value="GLYCOSYLTRANSFERASE"/>
    <property type="match status" value="1"/>
</dbReference>
<accession>A0A0D1JDL0</accession>
<dbReference type="Proteomes" id="UP000032287">
    <property type="component" value="Unassembled WGS sequence"/>
</dbReference>
<evidence type="ECO:0000313" key="2">
    <source>
        <dbReference type="EMBL" id="KIU19578.1"/>
    </source>
</evidence>
<dbReference type="EMBL" id="JWHU01000034">
    <property type="protein sequence ID" value="KIU19578.1"/>
    <property type="molecule type" value="Genomic_DNA"/>
</dbReference>
<evidence type="ECO:0000259" key="1">
    <source>
        <dbReference type="Pfam" id="PF00535"/>
    </source>
</evidence>
<dbReference type="eggNOG" id="COG0463">
    <property type="taxonomic scope" value="Bacteria"/>
</dbReference>
<dbReference type="EC" id="2.4.-.-" evidence="2"/>
<reference evidence="2 3" key="1">
    <citation type="journal article" date="2015" name="Microbiology (Mosc.)">
        <title>Genomics of the Weissella cibaria species with an examination of its metabolic traits.</title>
        <authorList>
            <person name="Lynch K.M."/>
            <person name="Lucid A."/>
            <person name="Arendt E.K."/>
            <person name="Sleator R.D."/>
            <person name="Lucey B."/>
            <person name="Coffey A."/>
        </authorList>
    </citation>
    <scope>NUCLEOTIDE SEQUENCE [LARGE SCALE GENOMIC DNA]</scope>
    <source>
        <strain evidence="2 3">MG1</strain>
    </source>
</reference>
<dbReference type="PANTHER" id="PTHR22916:SF3">
    <property type="entry name" value="UDP-GLCNAC:BETAGAL BETA-1,3-N-ACETYLGLUCOSAMINYLTRANSFERASE-LIKE PROTEIN 1"/>
    <property type="match status" value="1"/>
</dbReference>
<feature type="domain" description="Glycosyltransferase 2-like" evidence="1">
    <location>
        <begin position="16"/>
        <end position="141"/>
    </location>
</feature>
<protein>
    <submittedName>
        <fullName evidence="2">EpsH_2 protein</fullName>
        <ecNumber evidence="2">2.4.-.-</ecNumber>
    </submittedName>
</protein>
<dbReference type="Pfam" id="PF00535">
    <property type="entry name" value="Glycos_transf_2"/>
    <property type="match status" value="1"/>
</dbReference>
<keyword evidence="2" id="KW-0328">Glycosyltransferase</keyword>
<evidence type="ECO:0000313" key="3">
    <source>
        <dbReference type="Proteomes" id="UP000032287"/>
    </source>
</evidence>
<gene>
    <name evidence="2" type="primary">epsH_2</name>
    <name evidence="2" type="ORF">QX99_01594</name>
</gene>
<dbReference type="STRING" id="137591.AO080_08880"/>
<sequence>MQTKVTMRNNRQPVLSLIIAAYNVQDEIAATLQSVLTKRRQELEIIIIDDASTDATWAHCRRFATHENVILHRHTFNRGLSEVRNTGMRMATGEWLAFLDGDDQLTPGAINQMVQTLDSTTDLVVFGFQKIRQGNVIQVFKPTNNLQHIYTGAWNKIYRRQLVRGLLFPPGRFFEDMAFTAIAFLRASHVKVLEAQLVKYCVRDSSITQSSTVAKHVDVVAVLQQLVDYRTDVAQPQDVPAINMLLNKQLFSHMFQVLRYRQVSLKDKVGVLRRLCQAKRRWQTGWQFDDDWRRQCKDVLIWLAGCALVSCWSAKGGE</sequence>
<name>A0A0D1JDL0_9LACO</name>
<dbReference type="InterPro" id="IPR001173">
    <property type="entry name" value="Glyco_trans_2-like"/>
</dbReference>
<dbReference type="Gene3D" id="3.90.550.10">
    <property type="entry name" value="Spore Coat Polysaccharide Biosynthesis Protein SpsA, Chain A"/>
    <property type="match status" value="1"/>
</dbReference>
<dbReference type="PATRIC" id="fig|137591.25.peg.1566"/>
<organism evidence="2 3">
    <name type="scientific">Weissella cibaria</name>
    <dbReference type="NCBI Taxonomy" id="137591"/>
    <lineage>
        <taxon>Bacteria</taxon>
        <taxon>Bacillati</taxon>
        <taxon>Bacillota</taxon>
        <taxon>Bacilli</taxon>
        <taxon>Lactobacillales</taxon>
        <taxon>Lactobacillaceae</taxon>
        <taxon>Weissella</taxon>
    </lineage>
</organism>
<dbReference type="CDD" id="cd00761">
    <property type="entry name" value="Glyco_tranf_GTA_type"/>
    <property type="match status" value="1"/>
</dbReference>